<name>N1PQ50_DOTSN</name>
<keyword evidence="3" id="KW-1185">Reference proteome</keyword>
<dbReference type="STRING" id="675120.N1PQ50"/>
<keyword evidence="1" id="KW-0472">Membrane</keyword>
<protein>
    <submittedName>
        <fullName evidence="2">Uncharacterized protein</fullName>
    </submittedName>
</protein>
<accession>N1PQ50</accession>
<gene>
    <name evidence="2" type="ORF">DOTSEDRAFT_43836</name>
</gene>
<reference evidence="3" key="1">
    <citation type="journal article" date="2012" name="PLoS Genet.">
        <title>The genomes of the fungal plant pathogens Cladosporium fulvum and Dothistroma septosporum reveal adaptation to different hosts and lifestyles but also signatures of common ancestry.</title>
        <authorList>
            <person name="de Wit P.J.G.M."/>
            <person name="van der Burgt A."/>
            <person name="Oekmen B."/>
            <person name="Stergiopoulos I."/>
            <person name="Abd-Elsalam K.A."/>
            <person name="Aerts A.L."/>
            <person name="Bahkali A.H."/>
            <person name="Beenen H.G."/>
            <person name="Chettri P."/>
            <person name="Cox M.P."/>
            <person name="Datema E."/>
            <person name="de Vries R.P."/>
            <person name="Dhillon B."/>
            <person name="Ganley A.R."/>
            <person name="Griffiths S.A."/>
            <person name="Guo Y."/>
            <person name="Hamelin R.C."/>
            <person name="Henrissat B."/>
            <person name="Kabir M.S."/>
            <person name="Jashni M.K."/>
            <person name="Kema G."/>
            <person name="Klaubauf S."/>
            <person name="Lapidus A."/>
            <person name="Levasseur A."/>
            <person name="Lindquist E."/>
            <person name="Mehrabi R."/>
            <person name="Ohm R.A."/>
            <person name="Owen T.J."/>
            <person name="Salamov A."/>
            <person name="Schwelm A."/>
            <person name="Schijlen E."/>
            <person name="Sun H."/>
            <person name="van den Burg H.A."/>
            <person name="van Ham R.C.H.J."/>
            <person name="Zhang S."/>
            <person name="Goodwin S.B."/>
            <person name="Grigoriev I.V."/>
            <person name="Collemare J."/>
            <person name="Bradshaw R.E."/>
        </authorList>
    </citation>
    <scope>NUCLEOTIDE SEQUENCE [LARGE SCALE GENOMIC DNA]</scope>
    <source>
        <strain evidence="3">NZE10 / CBS 128990</strain>
    </source>
</reference>
<dbReference type="EMBL" id="KB446538">
    <property type="protein sequence ID" value="EME45522.1"/>
    <property type="molecule type" value="Genomic_DNA"/>
</dbReference>
<dbReference type="AlphaFoldDB" id="N1PQ50"/>
<reference evidence="2 3" key="2">
    <citation type="journal article" date="2012" name="PLoS Pathog.">
        <title>Diverse lifestyles and strategies of plant pathogenesis encoded in the genomes of eighteen Dothideomycetes fungi.</title>
        <authorList>
            <person name="Ohm R.A."/>
            <person name="Feau N."/>
            <person name="Henrissat B."/>
            <person name="Schoch C.L."/>
            <person name="Horwitz B.A."/>
            <person name="Barry K.W."/>
            <person name="Condon B.J."/>
            <person name="Copeland A.C."/>
            <person name="Dhillon B."/>
            <person name="Glaser F."/>
            <person name="Hesse C.N."/>
            <person name="Kosti I."/>
            <person name="LaButti K."/>
            <person name="Lindquist E.A."/>
            <person name="Lucas S."/>
            <person name="Salamov A.A."/>
            <person name="Bradshaw R.E."/>
            <person name="Ciuffetti L."/>
            <person name="Hamelin R.C."/>
            <person name="Kema G.H.J."/>
            <person name="Lawrence C."/>
            <person name="Scott J.A."/>
            <person name="Spatafora J.W."/>
            <person name="Turgeon B.G."/>
            <person name="de Wit P.J.G.M."/>
            <person name="Zhong S."/>
            <person name="Goodwin S.B."/>
            <person name="Grigoriev I.V."/>
        </authorList>
    </citation>
    <scope>NUCLEOTIDE SEQUENCE [LARGE SCALE GENOMIC DNA]</scope>
    <source>
        <strain evidence="3">NZE10 / CBS 128990</strain>
    </source>
</reference>
<dbReference type="HOGENOM" id="CLU_1147176_0_0_1"/>
<sequence>MQSKKRDLFTLGEDEIFYRFALCLVPQCLQQWRGSNLISSYSTTTFENGLLAIQFLVTIRFATNGPKFDVDKAMRTDNDEGSSLVYSKALMIILIVSRLVLVFQYLHPVWFTSHWDETDLPMLIIASTYLVAAIIYSGLFWSLYLSDTRVLLVHRMGRSDNLRNDRCYCRIVCLPQYLLQRNAPGPVYVAPHPDYSWRGCHCYSKAVPKKREVRRSVALRRIHCWKHHRSSPDPLLHLHALL</sequence>
<dbReference type="Proteomes" id="UP000016933">
    <property type="component" value="Unassembled WGS sequence"/>
</dbReference>
<keyword evidence="1" id="KW-1133">Transmembrane helix</keyword>
<feature type="transmembrane region" description="Helical" evidence="1">
    <location>
        <begin position="84"/>
        <end position="103"/>
    </location>
</feature>
<organism evidence="2 3">
    <name type="scientific">Dothistroma septosporum (strain NZE10 / CBS 128990)</name>
    <name type="common">Red band needle blight fungus</name>
    <name type="synonym">Mycosphaerella pini</name>
    <dbReference type="NCBI Taxonomy" id="675120"/>
    <lineage>
        <taxon>Eukaryota</taxon>
        <taxon>Fungi</taxon>
        <taxon>Dikarya</taxon>
        <taxon>Ascomycota</taxon>
        <taxon>Pezizomycotina</taxon>
        <taxon>Dothideomycetes</taxon>
        <taxon>Dothideomycetidae</taxon>
        <taxon>Mycosphaerellales</taxon>
        <taxon>Mycosphaerellaceae</taxon>
        <taxon>Dothistroma</taxon>
    </lineage>
</organism>
<evidence type="ECO:0000256" key="1">
    <source>
        <dbReference type="SAM" id="Phobius"/>
    </source>
</evidence>
<proteinExistence type="predicted"/>
<evidence type="ECO:0000313" key="2">
    <source>
        <dbReference type="EMBL" id="EME45522.1"/>
    </source>
</evidence>
<keyword evidence="1" id="KW-0812">Transmembrane</keyword>
<feature type="transmembrane region" description="Helical" evidence="1">
    <location>
        <begin position="123"/>
        <end position="146"/>
    </location>
</feature>
<evidence type="ECO:0000313" key="3">
    <source>
        <dbReference type="Proteomes" id="UP000016933"/>
    </source>
</evidence>